<dbReference type="PRINTS" id="PR00301">
    <property type="entry name" value="HEATSHOCK70"/>
</dbReference>
<evidence type="ECO:0000256" key="7">
    <source>
        <dbReference type="ARBA" id="ARBA00023016"/>
    </source>
</evidence>
<feature type="coiled-coil region" evidence="11">
    <location>
        <begin position="223"/>
        <end position="250"/>
    </location>
</feature>
<dbReference type="Gene3D" id="3.90.640.10">
    <property type="entry name" value="Actin, Chain A, domain 4"/>
    <property type="match status" value="1"/>
</dbReference>
<dbReference type="RefSeq" id="WP_024732170.1">
    <property type="nucleotide sequence ID" value="NZ_BAABYU010000001.1"/>
</dbReference>
<feature type="compositionally biased region" description="Low complexity" evidence="12">
    <location>
        <begin position="587"/>
        <end position="600"/>
    </location>
</feature>
<dbReference type="EMBL" id="QVLX01000004">
    <property type="protein sequence ID" value="RGE87081.1"/>
    <property type="molecule type" value="Genomic_DNA"/>
</dbReference>
<comment type="caution">
    <text evidence="13">The sequence shown here is derived from an EMBL/GenBank/DDBJ whole genome shotgun (WGS) entry which is preliminary data.</text>
</comment>
<dbReference type="FunFam" id="3.90.640.10:FF:000003">
    <property type="entry name" value="Molecular chaperone DnaK"/>
    <property type="match status" value="1"/>
</dbReference>
<evidence type="ECO:0000256" key="11">
    <source>
        <dbReference type="SAM" id="Coils"/>
    </source>
</evidence>
<keyword evidence="14" id="KW-1185">Reference proteome</keyword>
<dbReference type="Gene3D" id="3.30.420.40">
    <property type="match status" value="2"/>
</dbReference>
<dbReference type="SUPFAM" id="SSF53067">
    <property type="entry name" value="Actin-like ATPase domain"/>
    <property type="match status" value="2"/>
</dbReference>
<dbReference type="FunFam" id="2.60.34.10:FF:000014">
    <property type="entry name" value="Chaperone protein DnaK HSP70"/>
    <property type="match status" value="1"/>
</dbReference>
<dbReference type="PROSITE" id="PS00297">
    <property type="entry name" value="HSP70_1"/>
    <property type="match status" value="1"/>
</dbReference>
<dbReference type="HAMAP" id="MF_00332">
    <property type="entry name" value="DnaK"/>
    <property type="match status" value="1"/>
</dbReference>
<evidence type="ECO:0000256" key="2">
    <source>
        <dbReference type="ARBA" id="ARBA00007381"/>
    </source>
</evidence>
<keyword evidence="8 9" id="KW-0143">Chaperone</keyword>
<keyword evidence="4 9" id="KW-0597">Phosphoprotein</keyword>
<dbReference type="NCBIfam" id="NF001413">
    <property type="entry name" value="PRK00290.1"/>
    <property type="match status" value="1"/>
</dbReference>
<dbReference type="OrthoDB" id="9766019at2"/>
<dbReference type="AlphaFoldDB" id="A0A3E3K2A8"/>
<dbReference type="Proteomes" id="UP000261080">
    <property type="component" value="Unassembled WGS sequence"/>
</dbReference>
<dbReference type="SUPFAM" id="SSF100934">
    <property type="entry name" value="Heat shock protein 70kD (HSP70), C-terminal subdomain"/>
    <property type="match status" value="1"/>
</dbReference>
<protein>
    <recommendedName>
        <fullName evidence="3 9">Chaperone protein DnaK</fullName>
    </recommendedName>
    <alternativeName>
        <fullName evidence="9">HSP70</fullName>
    </alternativeName>
    <alternativeName>
        <fullName evidence="9">Heat shock 70 kDa protein</fullName>
    </alternativeName>
    <alternativeName>
        <fullName evidence="9">Heat shock protein 70</fullName>
    </alternativeName>
</protein>
<dbReference type="CDD" id="cd10234">
    <property type="entry name" value="ASKHA_NBD_HSP70_DnaK-like"/>
    <property type="match status" value="1"/>
</dbReference>
<dbReference type="FunFam" id="3.30.420.40:FF:000071">
    <property type="entry name" value="Molecular chaperone DnaK"/>
    <property type="match status" value="1"/>
</dbReference>
<name>A0A3E3K2A8_9FIRM</name>
<dbReference type="InterPro" id="IPR029047">
    <property type="entry name" value="HSP70_peptide-bd_sf"/>
</dbReference>
<evidence type="ECO:0000256" key="5">
    <source>
        <dbReference type="ARBA" id="ARBA00022741"/>
    </source>
</evidence>
<evidence type="ECO:0000313" key="14">
    <source>
        <dbReference type="Proteomes" id="UP000261080"/>
    </source>
</evidence>
<dbReference type="InterPro" id="IPR012725">
    <property type="entry name" value="Chaperone_DnaK"/>
</dbReference>
<reference evidence="13 14" key="1">
    <citation type="submission" date="2018-08" db="EMBL/GenBank/DDBJ databases">
        <title>A genome reference for cultivated species of the human gut microbiota.</title>
        <authorList>
            <person name="Zou Y."/>
            <person name="Xue W."/>
            <person name="Luo G."/>
        </authorList>
    </citation>
    <scope>NUCLEOTIDE SEQUENCE [LARGE SCALE GENOMIC DNA]</scope>
    <source>
        <strain evidence="13 14">AF37-2AT</strain>
    </source>
</reference>
<feature type="modified residue" description="Phosphothreonine; by autocatalysis" evidence="9">
    <location>
        <position position="174"/>
    </location>
</feature>
<evidence type="ECO:0000256" key="6">
    <source>
        <dbReference type="ARBA" id="ARBA00022840"/>
    </source>
</evidence>
<proteinExistence type="evidence at transcript level"/>
<organism evidence="13 14">
    <name type="scientific">Sellimonas intestinalis</name>
    <dbReference type="NCBI Taxonomy" id="1653434"/>
    <lineage>
        <taxon>Bacteria</taxon>
        <taxon>Bacillati</taxon>
        <taxon>Bacillota</taxon>
        <taxon>Clostridia</taxon>
        <taxon>Lachnospirales</taxon>
        <taxon>Lachnospiraceae</taxon>
        <taxon>Sellimonas</taxon>
    </lineage>
</organism>
<dbReference type="NCBIfam" id="TIGR02350">
    <property type="entry name" value="prok_dnaK"/>
    <property type="match status" value="1"/>
</dbReference>
<evidence type="ECO:0000256" key="12">
    <source>
        <dbReference type="SAM" id="MobiDB-lite"/>
    </source>
</evidence>
<evidence type="ECO:0000256" key="9">
    <source>
        <dbReference type="HAMAP-Rule" id="MF_00332"/>
    </source>
</evidence>
<keyword evidence="7 9" id="KW-0346">Stress response</keyword>
<keyword evidence="6 9" id="KW-0067">ATP-binding</keyword>
<evidence type="ECO:0000256" key="1">
    <source>
        <dbReference type="ARBA" id="ARBA00002290"/>
    </source>
</evidence>
<dbReference type="GO" id="GO:0051082">
    <property type="term" value="F:unfolded protein binding"/>
    <property type="evidence" value="ECO:0007669"/>
    <property type="project" value="InterPro"/>
</dbReference>
<dbReference type="FunFam" id="1.20.1270.10:FF:000001">
    <property type="entry name" value="Molecular chaperone DnaK"/>
    <property type="match status" value="1"/>
</dbReference>
<gene>
    <name evidence="9 13" type="primary">dnaK</name>
    <name evidence="13" type="ORF">DW016_09095</name>
</gene>
<dbReference type="GO" id="GO:0005524">
    <property type="term" value="F:ATP binding"/>
    <property type="evidence" value="ECO:0007669"/>
    <property type="project" value="UniProtKB-UniRule"/>
</dbReference>
<dbReference type="Gene3D" id="1.20.1270.10">
    <property type="match status" value="1"/>
</dbReference>
<feature type="region of interest" description="Disordered" evidence="12">
    <location>
        <begin position="579"/>
        <end position="623"/>
    </location>
</feature>
<evidence type="ECO:0000256" key="4">
    <source>
        <dbReference type="ARBA" id="ARBA00022553"/>
    </source>
</evidence>
<dbReference type="InterPro" id="IPR043129">
    <property type="entry name" value="ATPase_NBD"/>
</dbReference>
<dbReference type="GO" id="GO:0140662">
    <property type="term" value="F:ATP-dependent protein folding chaperone"/>
    <property type="evidence" value="ECO:0007669"/>
    <property type="project" value="InterPro"/>
</dbReference>
<keyword evidence="5 9" id="KW-0547">Nucleotide-binding</keyword>
<evidence type="ECO:0000256" key="10">
    <source>
        <dbReference type="RuleBase" id="RU003322"/>
    </source>
</evidence>
<evidence type="ECO:0000256" key="8">
    <source>
        <dbReference type="ARBA" id="ARBA00023186"/>
    </source>
</evidence>
<dbReference type="PANTHER" id="PTHR19375">
    <property type="entry name" value="HEAT SHOCK PROTEIN 70KDA"/>
    <property type="match status" value="1"/>
</dbReference>
<dbReference type="PROSITE" id="PS00329">
    <property type="entry name" value="HSP70_2"/>
    <property type="match status" value="1"/>
</dbReference>
<dbReference type="PROSITE" id="PS01036">
    <property type="entry name" value="HSP70_3"/>
    <property type="match status" value="1"/>
</dbReference>
<evidence type="ECO:0000313" key="13">
    <source>
        <dbReference type="EMBL" id="RGE87081.1"/>
    </source>
</evidence>
<dbReference type="Pfam" id="PF00012">
    <property type="entry name" value="HSP70"/>
    <property type="match status" value="1"/>
</dbReference>
<keyword evidence="11" id="KW-0175">Coiled coil</keyword>
<dbReference type="InterPro" id="IPR029048">
    <property type="entry name" value="HSP70_C_sf"/>
</dbReference>
<evidence type="ECO:0000256" key="3">
    <source>
        <dbReference type="ARBA" id="ARBA00014415"/>
    </source>
</evidence>
<accession>A0A3E3K2A8</accession>
<dbReference type="InterPro" id="IPR018181">
    <property type="entry name" value="Heat_shock_70_CS"/>
</dbReference>
<dbReference type="InterPro" id="IPR013126">
    <property type="entry name" value="Hsp_70_fam"/>
</dbReference>
<dbReference type="Gene3D" id="2.60.34.10">
    <property type="entry name" value="Substrate Binding Domain Of DNAk, Chain A, domain 1"/>
    <property type="match status" value="1"/>
</dbReference>
<comment type="similarity">
    <text evidence="2 9 10">Belongs to the heat shock protein 70 family.</text>
</comment>
<comment type="induction">
    <text evidence="9">By stress conditions e.g. heat shock.</text>
</comment>
<sequence length="623" mass="66314">MGKIIGIDLGTTNSCVAVMEGGQPTVIANTEGARTTPSVVAFTKTGERLVGEPAKRQAVTNADKTISSIKRKMGTNEKVNIDGKMYSPQEISAMILQKLKADAEGYLGEKVTEAVITVPAYFNDAQRQATKDAGKIAGLDVKRIINEPTAAALAYGLDNEKEQKIMVYDLGGGTFDVSIIDIGDGVIEVLSTAGNNQLGGDDFDQKITDYMLADFKAKEGVDLSNDKMALQRLKEAAEKAKKELSSATTTNINLPFITATAEGPKHFDMDLTRAKFDELTSDLVEKTAEPVQRALSDAGLRPSDLGQVLLVGGSTRIPAVQDKVRQLTGKEPSKSLNPDECVALGASIQGGKLSGEAGAGDILLLDVTPLSLSIETMGGVATRLIERNTTIPTKKSQIFSTAADNQTAVDINVVQGERQFARDNKSLGQFRLDGIPPAPRGIPQIEVTFDIDANGIVNVSAKDLGTGKEQHITITAGSNMSDDDIDRAVKEAAEFEAADKKRKEAVDTKNEADAIVFQTEKALKDVGDKIDAAGKSAVEADIQALKDILAKYPNAEEMTDAQIAEIKAAREKLMTSSQQLFTKMYEQANPQGGPQGAGPQDSAQSGPAPEGYDDVVDGDYKEV</sequence>
<dbReference type="SUPFAM" id="SSF100920">
    <property type="entry name" value="Heat shock protein 70kD (HSP70), peptide-binding domain"/>
    <property type="match status" value="1"/>
</dbReference>
<comment type="function">
    <text evidence="1 9">Acts as a chaperone.</text>
</comment>